<keyword evidence="3" id="KW-1185">Reference proteome</keyword>
<comment type="caution">
    <text evidence="2">The sequence shown here is derived from an EMBL/GenBank/DDBJ whole genome shotgun (WGS) entry which is preliminary data.</text>
</comment>
<evidence type="ECO:0000313" key="2">
    <source>
        <dbReference type="EMBL" id="GJU01980.1"/>
    </source>
</evidence>
<proteinExistence type="predicted"/>
<evidence type="ECO:0000256" key="1">
    <source>
        <dbReference type="SAM" id="MobiDB-lite"/>
    </source>
</evidence>
<accession>A0ABQ5IP47</accession>
<reference evidence="2" key="2">
    <citation type="submission" date="2022-01" db="EMBL/GenBank/DDBJ databases">
        <authorList>
            <person name="Yamashiro T."/>
            <person name="Shiraishi A."/>
            <person name="Satake H."/>
            <person name="Nakayama K."/>
        </authorList>
    </citation>
    <scope>NUCLEOTIDE SEQUENCE</scope>
</reference>
<dbReference type="EMBL" id="BQNB010021016">
    <property type="protein sequence ID" value="GJU01980.1"/>
    <property type="molecule type" value="Genomic_DNA"/>
</dbReference>
<feature type="region of interest" description="Disordered" evidence="1">
    <location>
        <begin position="32"/>
        <end position="71"/>
    </location>
</feature>
<reference evidence="2" key="1">
    <citation type="journal article" date="2022" name="Int. J. Mol. Sci.">
        <title>Draft Genome of Tanacetum Coccineum: Genomic Comparison of Closely Related Tanacetum-Family Plants.</title>
        <authorList>
            <person name="Yamashiro T."/>
            <person name="Shiraishi A."/>
            <person name="Nakayama K."/>
            <person name="Satake H."/>
        </authorList>
    </citation>
    <scope>NUCLEOTIDE SEQUENCE</scope>
</reference>
<evidence type="ECO:0000313" key="3">
    <source>
        <dbReference type="Proteomes" id="UP001151760"/>
    </source>
</evidence>
<gene>
    <name evidence="2" type="ORF">Tco_1112318</name>
</gene>
<name>A0ABQ5IP47_9ASTR</name>
<organism evidence="2 3">
    <name type="scientific">Tanacetum coccineum</name>
    <dbReference type="NCBI Taxonomy" id="301880"/>
    <lineage>
        <taxon>Eukaryota</taxon>
        <taxon>Viridiplantae</taxon>
        <taxon>Streptophyta</taxon>
        <taxon>Embryophyta</taxon>
        <taxon>Tracheophyta</taxon>
        <taxon>Spermatophyta</taxon>
        <taxon>Magnoliopsida</taxon>
        <taxon>eudicotyledons</taxon>
        <taxon>Gunneridae</taxon>
        <taxon>Pentapetalae</taxon>
        <taxon>asterids</taxon>
        <taxon>campanulids</taxon>
        <taxon>Asterales</taxon>
        <taxon>Asteraceae</taxon>
        <taxon>Asteroideae</taxon>
        <taxon>Anthemideae</taxon>
        <taxon>Anthemidinae</taxon>
        <taxon>Tanacetum</taxon>
    </lineage>
</organism>
<sequence length="108" mass="11810">MVNSEESHKTTSVYPALEDQKCTRMIVTFCDSSATTDGDGEVDKGRAVQGGPRRPGQSSSLLADKSHPKDLRTASRHCNVNSASVVEMVVLLCFFDDQLTNLSPRNEH</sequence>
<dbReference type="Proteomes" id="UP001151760">
    <property type="component" value="Unassembled WGS sequence"/>
</dbReference>
<protein>
    <submittedName>
        <fullName evidence="2">Uncharacterized protein</fullName>
    </submittedName>
</protein>